<dbReference type="EMBL" id="CYZH01000001">
    <property type="protein sequence ID" value="CUN36160.1"/>
    <property type="molecule type" value="Genomic_DNA"/>
</dbReference>
<protein>
    <submittedName>
        <fullName evidence="1">Uncharacterized protein</fullName>
    </submittedName>
</protein>
<dbReference type="Proteomes" id="UP000095517">
    <property type="component" value="Unassembled WGS sequence"/>
</dbReference>
<dbReference type="AlphaFoldDB" id="A0A173WAV2"/>
<gene>
    <name evidence="1" type="ORF">ERS852397_00027</name>
</gene>
<proteinExistence type="predicted"/>
<reference evidence="1 2" key="1">
    <citation type="submission" date="2015-09" db="EMBL/GenBank/DDBJ databases">
        <authorList>
            <consortium name="Pathogen Informatics"/>
        </authorList>
    </citation>
    <scope>NUCLEOTIDE SEQUENCE [LARGE SCALE GENOMIC DNA]</scope>
    <source>
        <strain evidence="1 2">2789STDY5608840</strain>
    </source>
</reference>
<name>A0A173WAV2_9BACE</name>
<evidence type="ECO:0000313" key="2">
    <source>
        <dbReference type="Proteomes" id="UP000095517"/>
    </source>
</evidence>
<accession>A0A173WAV2</accession>
<evidence type="ECO:0000313" key="1">
    <source>
        <dbReference type="EMBL" id="CUN36160.1"/>
    </source>
</evidence>
<sequence length="64" mass="7552">MLNFFFSNIKPTFVQEETINEGFVFITKAFVFINAIFICKNESSVYSLYLTQKYLSIREKEVLP</sequence>
<organism evidence="1 2">
    <name type="scientific">Bacteroides finegoldii</name>
    <dbReference type="NCBI Taxonomy" id="338188"/>
    <lineage>
        <taxon>Bacteria</taxon>
        <taxon>Pseudomonadati</taxon>
        <taxon>Bacteroidota</taxon>
        <taxon>Bacteroidia</taxon>
        <taxon>Bacteroidales</taxon>
        <taxon>Bacteroidaceae</taxon>
        <taxon>Bacteroides</taxon>
    </lineage>
</organism>